<dbReference type="Proteomes" id="UP001241092">
    <property type="component" value="Chromosome"/>
</dbReference>
<gene>
    <name evidence="1" type="ORF">hbim_06084</name>
</gene>
<evidence type="ECO:0008006" key="3">
    <source>
        <dbReference type="Google" id="ProtNLM"/>
    </source>
</evidence>
<sequence>MHRGAAPVRRLYVRCVEKVIVTLRAARSDENWCVRLRSQVADELLALGVPGLTVNVRDDAVRASLMTLTTLDPPVVAVVSLWVQQYYGEVARAAIDRLSAECDHAAAYLVTESVPMAVPRTAPGERVDGLANIALLRRPAELDPVTWLHRWHVDHTPVAIETQATFGYTQNTVVRALTDDAPVLAAIVEELFPQQAVSDLHAFFGAADDADLADRMRRMVASTDAFGASSNIDTVPTSRYELRSPFVTPDRP</sequence>
<dbReference type="EMBL" id="AP027452">
    <property type="protein sequence ID" value="BDY32122.1"/>
    <property type="molecule type" value="Genomic_DNA"/>
</dbReference>
<reference evidence="1" key="1">
    <citation type="submission" date="2023-03" db="EMBL/GenBank/DDBJ databases">
        <title>Draft genome sequence of a Mycolicibacterium mageritense strain H4_3_1 isolated from a hybrid biological-inorganic system reactor.</title>
        <authorList>
            <person name="Feng X."/>
            <person name="Kazama D."/>
            <person name="Sato K."/>
            <person name="Kobayashi H."/>
        </authorList>
    </citation>
    <scope>NUCLEOTIDE SEQUENCE</scope>
    <source>
        <strain evidence="1">H4_3_1</strain>
    </source>
</reference>
<proteinExistence type="predicted"/>
<organism evidence="1 2">
    <name type="scientific">Mycolicibacterium mageritense</name>
    <name type="common">Mycobacterium mageritense</name>
    <dbReference type="NCBI Taxonomy" id="53462"/>
    <lineage>
        <taxon>Bacteria</taxon>
        <taxon>Bacillati</taxon>
        <taxon>Actinomycetota</taxon>
        <taxon>Actinomycetes</taxon>
        <taxon>Mycobacteriales</taxon>
        <taxon>Mycobacteriaceae</taxon>
        <taxon>Mycolicibacterium</taxon>
    </lineage>
</organism>
<dbReference type="SUPFAM" id="SSF54909">
    <property type="entry name" value="Dimeric alpha+beta barrel"/>
    <property type="match status" value="1"/>
</dbReference>
<evidence type="ECO:0000313" key="2">
    <source>
        <dbReference type="Proteomes" id="UP001241092"/>
    </source>
</evidence>
<accession>A0AAI8U0W8</accession>
<dbReference type="InterPro" id="IPR011008">
    <property type="entry name" value="Dimeric_a/b-barrel"/>
</dbReference>
<name>A0AAI8U0W8_MYCME</name>
<evidence type="ECO:0000313" key="1">
    <source>
        <dbReference type="EMBL" id="BDY32122.1"/>
    </source>
</evidence>
<protein>
    <recommendedName>
        <fullName evidence="3">EthD domain-containing protein</fullName>
    </recommendedName>
</protein>
<dbReference type="AlphaFoldDB" id="A0AAI8U0W8"/>